<evidence type="ECO:0000313" key="3">
    <source>
        <dbReference type="Proteomes" id="UP001172102"/>
    </source>
</evidence>
<sequence length="55" mass="6245">MTCIARPMHVPVTPRSLPRPGSLIGLTHYTDPGMHITRPPPELHATRCRYNTRQI</sequence>
<protein>
    <submittedName>
        <fullName evidence="2">Uncharacterized protein</fullName>
    </submittedName>
</protein>
<name>A0AA39ZXB5_9PEZI</name>
<organism evidence="2 3">
    <name type="scientific">Lasiosphaeris hirsuta</name>
    <dbReference type="NCBI Taxonomy" id="260670"/>
    <lineage>
        <taxon>Eukaryota</taxon>
        <taxon>Fungi</taxon>
        <taxon>Dikarya</taxon>
        <taxon>Ascomycota</taxon>
        <taxon>Pezizomycotina</taxon>
        <taxon>Sordariomycetes</taxon>
        <taxon>Sordariomycetidae</taxon>
        <taxon>Sordariales</taxon>
        <taxon>Lasiosphaeriaceae</taxon>
        <taxon>Lasiosphaeris</taxon>
    </lineage>
</organism>
<proteinExistence type="predicted"/>
<evidence type="ECO:0000256" key="1">
    <source>
        <dbReference type="SAM" id="MobiDB-lite"/>
    </source>
</evidence>
<feature type="region of interest" description="Disordered" evidence="1">
    <location>
        <begin position="1"/>
        <end position="42"/>
    </location>
</feature>
<dbReference type="Proteomes" id="UP001172102">
    <property type="component" value="Unassembled WGS sequence"/>
</dbReference>
<reference evidence="2" key="1">
    <citation type="submission" date="2023-06" db="EMBL/GenBank/DDBJ databases">
        <title>Genome-scale phylogeny and comparative genomics of the fungal order Sordariales.</title>
        <authorList>
            <consortium name="Lawrence Berkeley National Laboratory"/>
            <person name="Hensen N."/>
            <person name="Bonometti L."/>
            <person name="Westerberg I."/>
            <person name="Brannstrom I.O."/>
            <person name="Guillou S."/>
            <person name="Cros-Aarteil S."/>
            <person name="Calhoun S."/>
            <person name="Haridas S."/>
            <person name="Kuo A."/>
            <person name="Mondo S."/>
            <person name="Pangilinan J."/>
            <person name="Riley R."/>
            <person name="Labutti K."/>
            <person name="Andreopoulos B."/>
            <person name="Lipzen A."/>
            <person name="Chen C."/>
            <person name="Yanf M."/>
            <person name="Daum C."/>
            <person name="Ng V."/>
            <person name="Clum A."/>
            <person name="Steindorff A."/>
            <person name="Ohm R."/>
            <person name="Martin F."/>
            <person name="Silar P."/>
            <person name="Natvig D."/>
            <person name="Lalanne C."/>
            <person name="Gautier V."/>
            <person name="Ament-Velasquez S.L."/>
            <person name="Kruys A."/>
            <person name="Hutchinson M.I."/>
            <person name="Powell A.J."/>
            <person name="Barry K."/>
            <person name="Miller A.N."/>
            <person name="Grigoriev I.V."/>
            <person name="Debuchy R."/>
            <person name="Gladieux P."/>
            <person name="Thoren M.H."/>
            <person name="Johannesson H."/>
        </authorList>
    </citation>
    <scope>NUCLEOTIDE SEQUENCE</scope>
    <source>
        <strain evidence="2">SMH4607-1</strain>
    </source>
</reference>
<evidence type="ECO:0000313" key="2">
    <source>
        <dbReference type="EMBL" id="KAK0705345.1"/>
    </source>
</evidence>
<accession>A0AA39ZXB5</accession>
<gene>
    <name evidence="2" type="ORF">B0H67DRAFT_593851</name>
</gene>
<dbReference type="EMBL" id="JAUKUA010000007">
    <property type="protein sequence ID" value="KAK0705345.1"/>
    <property type="molecule type" value="Genomic_DNA"/>
</dbReference>
<keyword evidence="3" id="KW-1185">Reference proteome</keyword>
<dbReference type="AlphaFoldDB" id="A0AA39ZXB5"/>
<comment type="caution">
    <text evidence="2">The sequence shown here is derived from an EMBL/GenBank/DDBJ whole genome shotgun (WGS) entry which is preliminary data.</text>
</comment>